<organism evidence="1 2">
    <name type="scientific">Dovyalis caffra</name>
    <dbReference type="NCBI Taxonomy" id="77055"/>
    <lineage>
        <taxon>Eukaryota</taxon>
        <taxon>Viridiplantae</taxon>
        <taxon>Streptophyta</taxon>
        <taxon>Embryophyta</taxon>
        <taxon>Tracheophyta</taxon>
        <taxon>Spermatophyta</taxon>
        <taxon>Magnoliopsida</taxon>
        <taxon>eudicotyledons</taxon>
        <taxon>Gunneridae</taxon>
        <taxon>Pentapetalae</taxon>
        <taxon>rosids</taxon>
        <taxon>fabids</taxon>
        <taxon>Malpighiales</taxon>
        <taxon>Salicaceae</taxon>
        <taxon>Flacourtieae</taxon>
        <taxon>Dovyalis</taxon>
    </lineage>
</organism>
<evidence type="ECO:0000313" key="2">
    <source>
        <dbReference type="Proteomes" id="UP001314170"/>
    </source>
</evidence>
<reference evidence="1 2" key="1">
    <citation type="submission" date="2024-01" db="EMBL/GenBank/DDBJ databases">
        <authorList>
            <person name="Waweru B."/>
        </authorList>
    </citation>
    <scope>NUCLEOTIDE SEQUENCE [LARGE SCALE GENOMIC DNA]</scope>
</reference>
<gene>
    <name evidence="1" type="ORF">DCAF_LOCUS7265</name>
</gene>
<accession>A0AAV1R968</accession>
<dbReference type="EMBL" id="CAWUPB010000913">
    <property type="protein sequence ID" value="CAK7329510.1"/>
    <property type="molecule type" value="Genomic_DNA"/>
</dbReference>
<keyword evidence="2" id="KW-1185">Reference proteome</keyword>
<evidence type="ECO:0000313" key="1">
    <source>
        <dbReference type="EMBL" id="CAK7329510.1"/>
    </source>
</evidence>
<comment type="caution">
    <text evidence="1">The sequence shown here is derived from an EMBL/GenBank/DDBJ whole genome shotgun (WGS) entry which is preliminary data.</text>
</comment>
<dbReference type="AlphaFoldDB" id="A0AAV1R968"/>
<dbReference type="Proteomes" id="UP001314170">
    <property type="component" value="Unassembled WGS sequence"/>
</dbReference>
<proteinExistence type="predicted"/>
<name>A0AAV1R968_9ROSI</name>
<protein>
    <submittedName>
        <fullName evidence="1">Uncharacterized protein</fullName>
    </submittedName>
</protein>
<sequence>MCPFLAVSYGTFSVSCIALNGPLYDFTAYTECKAAAEKPLYNGGIFKDQAPLTQHRTSDSSDGYYIPALILHNLTQGTMYCFSSE</sequence>